<evidence type="ECO:0000313" key="6">
    <source>
        <dbReference type="Proteomes" id="UP001059893"/>
    </source>
</evidence>
<dbReference type="EMBL" id="JABSND010000038">
    <property type="protein sequence ID" value="KAI6301378.1"/>
    <property type="molecule type" value="Genomic_DNA"/>
</dbReference>
<dbReference type="InterPro" id="IPR016040">
    <property type="entry name" value="NAD(P)-bd_dom"/>
</dbReference>
<dbReference type="Pfam" id="PF13460">
    <property type="entry name" value="NAD_binding_10"/>
    <property type="match status" value="1"/>
</dbReference>
<evidence type="ECO:0000259" key="4">
    <source>
        <dbReference type="Pfam" id="PF13460"/>
    </source>
</evidence>
<keyword evidence="6" id="KW-1185">Reference proteome</keyword>
<dbReference type="Proteomes" id="UP001059893">
    <property type="component" value="Unassembled WGS sequence"/>
</dbReference>
<dbReference type="Gene3D" id="3.40.50.720">
    <property type="entry name" value="NAD(P)-binding Rossmann-like Domain"/>
    <property type="match status" value="1"/>
</dbReference>
<keyword evidence="2" id="KW-0521">NADP</keyword>
<evidence type="ECO:0000256" key="1">
    <source>
        <dbReference type="ARBA" id="ARBA00005725"/>
    </source>
</evidence>
<dbReference type="PANTHER" id="PTHR47706">
    <property type="entry name" value="NMRA-LIKE FAMILY PROTEIN"/>
    <property type="match status" value="1"/>
</dbReference>
<comment type="similarity">
    <text evidence="1">Belongs to the NmrA-type oxidoreductase family. Isoflavone reductase subfamily.</text>
</comment>
<evidence type="ECO:0000313" key="5">
    <source>
        <dbReference type="EMBL" id="KAI6301378.1"/>
    </source>
</evidence>
<evidence type="ECO:0000256" key="3">
    <source>
        <dbReference type="ARBA" id="ARBA00023002"/>
    </source>
</evidence>
<organism evidence="5 6">
    <name type="scientific">Pyricularia grisea</name>
    <name type="common">Crabgrass-specific blast fungus</name>
    <name type="synonym">Magnaporthe grisea</name>
    <dbReference type="NCBI Taxonomy" id="148305"/>
    <lineage>
        <taxon>Eukaryota</taxon>
        <taxon>Fungi</taxon>
        <taxon>Dikarya</taxon>
        <taxon>Ascomycota</taxon>
        <taxon>Pezizomycotina</taxon>
        <taxon>Sordariomycetes</taxon>
        <taxon>Sordariomycetidae</taxon>
        <taxon>Magnaporthales</taxon>
        <taxon>Pyriculariaceae</taxon>
        <taxon>Pyricularia</taxon>
    </lineage>
</organism>
<comment type="caution">
    <text evidence="5">The sequence shown here is derived from an EMBL/GenBank/DDBJ whole genome shotgun (WGS) entry which is preliminary data.</text>
</comment>
<evidence type="ECO:0000256" key="2">
    <source>
        <dbReference type="ARBA" id="ARBA00022857"/>
    </source>
</evidence>
<keyword evidence="3" id="KW-0560">Oxidoreductase</keyword>
<gene>
    <name evidence="5" type="ORF">MCOR33_003055</name>
</gene>
<accession>A0ABQ8NTJ1</accession>
<sequence>MVKIAIAGGSSGVGQEIVEDLVAAKKHEILLLTRKFPDGTEPAQDGVTWVHADYGDVSQLASLLQGVHTVLSFVIPSINTTGKSDEQKNLVDAAIRAGYKKPMREYLEEVNKDARVLEYCLFQPGFFTNYLVHPRRTTKHLQTLELNLDFPNRRAIVAEGSENSHITLTTVRDLAAVVALAVEYPGEWPVVGGIRGEHMTKLAWNDLEAGILKSSWRPEPDHPAVPKNMTEAEKDFVPARFAMNIKAEVLASSDEWNRLLPDYKFTKVEEFIRGIVGQE</sequence>
<reference evidence="5" key="1">
    <citation type="submission" date="2021-01" db="EMBL/GenBank/DDBJ databases">
        <title>Deciphering the adaptive evolutionary patterns associated with biogeogrpahic diversity in the finger millet blast pathogen Magnaporthe oryzae in Eastern Africa.</title>
        <authorList>
            <person name="Onyema G."/>
            <person name="Shittu T.A."/>
            <person name="Dodsworth S."/>
            <person name="Devilliers S."/>
            <person name="Muthumeenakshi S."/>
            <person name="Sreenivasaprasad S."/>
        </authorList>
    </citation>
    <scope>NUCLEOTIDE SEQUENCE</scope>
    <source>
        <strain evidence="5">D15/s37</strain>
    </source>
</reference>
<protein>
    <recommendedName>
        <fullName evidence="4">NAD(P)-binding domain-containing protein</fullName>
    </recommendedName>
</protein>
<feature type="domain" description="NAD(P)-binding" evidence="4">
    <location>
        <begin position="8"/>
        <end position="101"/>
    </location>
</feature>
<dbReference type="InterPro" id="IPR051609">
    <property type="entry name" value="NmrA/Isoflavone_reductase-like"/>
</dbReference>
<dbReference type="InterPro" id="IPR036291">
    <property type="entry name" value="NAD(P)-bd_dom_sf"/>
</dbReference>
<dbReference type="PANTHER" id="PTHR47706:SF4">
    <property type="entry name" value="NMRA-LIKE DOMAIN-CONTAINING PROTEIN"/>
    <property type="match status" value="1"/>
</dbReference>
<proteinExistence type="inferred from homology"/>
<dbReference type="SUPFAM" id="SSF51735">
    <property type="entry name" value="NAD(P)-binding Rossmann-fold domains"/>
    <property type="match status" value="1"/>
</dbReference>
<name>A0ABQ8NTJ1_PYRGI</name>